<protein>
    <submittedName>
        <fullName evidence="2">Uncharacterized protein</fullName>
    </submittedName>
</protein>
<keyword evidence="1" id="KW-0812">Transmembrane</keyword>
<dbReference type="EMBL" id="JAOAOG010000172">
    <property type="protein sequence ID" value="KAJ6243276.1"/>
    <property type="molecule type" value="Genomic_DNA"/>
</dbReference>
<keyword evidence="1" id="KW-1133">Transmembrane helix</keyword>
<keyword evidence="1" id="KW-0472">Membrane</keyword>
<feature type="transmembrane region" description="Helical" evidence="1">
    <location>
        <begin position="15"/>
        <end position="36"/>
    </location>
</feature>
<proteinExistence type="predicted"/>
<comment type="caution">
    <text evidence="2">The sequence shown here is derived from an EMBL/GenBank/DDBJ whole genome shotgun (WGS) entry which is preliminary data.</text>
</comment>
<feature type="transmembrane region" description="Helical" evidence="1">
    <location>
        <begin position="90"/>
        <end position="111"/>
    </location>
</feature>
<gene>
    <name evidence="2" type="ORF">M0813_22417</name>
</gene>
<sequence length="312" mass="36628">MSQDLAPDRLKYQRGISYVIMIFWVMSLLYLLLYYFRLHCRAKIFRSTSDTQTRLNAHAKRAKGILKYINNLEQIVWFSGYQDLAILNKVVLVFVLSLIVSFGLETIAYFLKKTYCYAITIFSLIIWLVNTCIMVTKFSYVSRCVFILTPTTAYLYGFKRSNDVQKFTIGEFEKEEYKTHPNGSQDVIFSSENLVIRHDTDVSYHYRDIGFFHLYDMDTVCEIIAKRKRELKGNAQSIENEDELQMIISINHKNNDLENNFHYISQEFSNLPIKTNEEIQNCFSVGNNLDLNENADQYIHKNSNLNYNSNII</sequence>
<reference evidence="2" key="1">
    <citation type="submission" date="2022-08" db="EMBL/GenBank/DDBJ databases">
        <title>Novel sulfate-reducing endosymbionts in the free-living metamonad Anaeramoeba.</title>
        <authorList>
            <person name="Jerlstrom-Hultqvist J."/>
            <person name="Cepicka I."/>
            <person name="Gallot-Lavallee L."/>
            <person name="Salas-Leiva D."/>
            <person name="Curtis B.A."/>
            <person name="Zahonova K."/>
            <person name="Pipaliya S."/>
            <person name="Dacks J."/>
            <person name="Roger A.J."/>
        </authorList>
    </citation>
    <scope>NUCLEOTIDE SEQUENCE</scope>
    <source>
        <strain evidence="2">Schooner1</strain>
    </source>
</reference>
<evidence type="ECO:0000313" key="3">
    <source>
        <dbReference type="Proteomes" id="UP001150062"/>
    </source>
</evidence>
<name>A0ABQ8YFD0_9EUKA</name>
<keyword evidence="3" id="KW-1185">Reference proteome</keyword>
<evidence type="ECO:0000256" key="1">
    <source>
        <dbReference type="SAM" id="Phobius"/>
    </source>
</evidence>
<accession>A0ABQ8YFD0</accession>
<evidence type="ECO:0000313" key="2">
    <source>
        <dbReference type="EMBL" id="KAJ6243276.1"/>
    </source>
</evidence>
<feature type="transmembrane region" description="Helical" evidence="1">
    <location>
        <begin position="117"/>
        <end position="136"/>
    </location>
</feature>
<dbReference type="Proteomes" id="UP001150062">
    <property type="component" value="Unassembled WGS sequence"/>
</dbReference>
<organism evidence="2 3">
    <name type="scientific">Anaeramoeba flamelloides</name>
    <dbReference type="NCBI Taxonomy" id="1746091"/>
    <lineage>
        <taxon>Eukaryota</taxon>
        <taxon>Metamonada</taxon>
        <taxon>Anaeramoebidae</taxon>
        <taxon>Anaeramoeba</taxon>
    </lineage>
</organism>